<evidence type="ECO:0000256" key="1">
    <source>
        <dbReference type="ARBA" id="ARBA00011595"/>
    </source>
</evidence>
<evidence type="ECO:0000259" key="4">
    <source>
        <dbReference type="Pfam" id="PF02775"/>
    </source>
</evidence>
<dbReference type="CDD" id="cd03376">
    <property type="entry name" value="TPP_PFOR_porB_like"/>
    <property type="match status" value="1"/>
</dbReference>
<keyword evidence="6" id="KW-1185">Reference proteome</keyword>
<evidence type="ECO:0000256" key="3">
    <source>
        <dbReference type="SAM" id="MobiDB-lite"/>
    </source>
</evidence>
<protein>
    <submittedName>
        <fullName evidence="5">Pyruvate ferredoxin oxidoreductase</fullName>
    </submittedName>
</protein>
<dbReference type="PANTHER" id="PTHR42897">
    <property type="entry name" value="PYRUVATE SYNTHASE SUBUNIT PORB"/>
    <property type="match status" value="1"/>
</dbReference>
<dbReference type="GO" id="GO:0006082">
    <property type="term" value="P:organic acid metabolic process"/>
    <property type="evidence" value="ECO:0007669"/>
    <property type="project" value="UniProtKB-ARBA"/>
</dbReference>
<dbReference type="Gene3D" id="3.40.50.970">
    <property type="match status" value="2"/>
</dbReference>
<keyword evidence="2" id="KW-0560">Oxidoreductase</keyword>
<dbReference type="SUPFAM" id="SSF52518">
    <property type="entry name" value="Thiamin diphosphate-binding fold (THDP-binding)"/>
    <property type="match status" value="1"/>
</dbReference>
<dbReference type="GO" id="GO:0016491">
    <property type="term" value="F:oxidoreductase activity"/>
    <property type="evidence" value="ECO:0007669"/>
    <property type="project" value="UniProtKB-KW"/>
</dbReference>
<reference evidence="5 6" key="1">
    <citation type="journal article" date="2016" name="Sci. Rep.">
        <title>Metabolic traits of an uncultured archaeal lineage -MSBL1- from brine pools of the Red Sea.</title>
        <authorList>
            <person name="Mwirichia R."/>
            <person name="Alam I."/>
            <person name="Rashid M."/>
            <person name="Vinu M."/>
            <person name="Ba-Alawi W."/>
            <person name="Anthony Kamau A."/>
            <person name="Kamanda Ngugi D."/>
            <person name="Goker M."/>
            <person name="Klenk H.P."/>
            <person name="Bajic V."/>
            <person name="Stingl U."/>
        </authorList>
    </citation>
    <scope>NUCLEOTIDE SEQUENCE [LARGE SCALE GENOMIC DNA]</scope>
    <source>
        <strain evidence="5">SCGC-AAA259A05</strain>
    </source>
</reference>
<name>A0A133UA56_9EURY</name>
<dbReference type="GO" id="GO:0030976">
    <property type="term" value="F:thiamine pyrophosphate binding"/>
    <property type="evidence" value="ECO:0007669"/>
    <property type="project" value="InterPro"/>
</dbReference>
<comment type="subunit">
    <text evidence="1">Heterotetramer of one alpha, one beta, one delta and one gamma chain.</text>
</comment>
<dbReference type="EMBL" id="LHXJ01000021">
    <property type="protein sequence ID" value="KXA91097.1"/>
    <property type="molecule type" value="Genomic_DNA"/>
</dbReference>
<keyword evidence="5" id="KW-0670">Pyruvate</keyword>
<evidence type="ECO:0000256" key="2">
    <source>
        <dbReference type="ARBA" id="ARBA00023002"/>
    </source>
</evidence>
<comment type="caution">
    <text evidence="5">The sequence shown here is derived from an EMBL/GenBank/DDBJ whole genome shotgun (WGS) entry which is preliminary data.</text>
</comment>
<dbReference type="InterPro" id="IPR029061">
    <property type="entry name" value="THDP-binding"/>
</dbReference>
<dbReference type="Pfam" id="PF02775">
    <property type="entry name" value="TPP_enzyme_C"/>
    <property type="match status" value="1"/>
</dbReference>
<dbReference type="InterPro" id="IPR011766">
    <property type="entry name" value="TPP_enzyme_TPP-bd"/>
</dbReference>
<proteinExistence type="predicted"/>
<organism evidence="5 6">
    <name type="scientific">candidate division MSBL1 archaeon SCGC-AAA259A05</name>
    <dbReference type="NCBI Taxonomy" id="1698259"/>
    <lineage>
        <taxon>Archaea</taxon>
        <taxon>Methanobacteriati</taxon>
        <taxon>Methanobacteriota</taxon>
        <taxon>candidate division MSBL1</taxon>
    </lineage>
</organism>
<dbReference type="PATRIC" id="fig|1698259.3.peg.606"/>
<feature type="region of interest" description="Disordered" evidence="3">
    <location>
        <begin position="150"/>
        <end position="169"/>
    </location>
</feature>
<feature type="domain" description="Thiamine pyrophosphate enzyme TPP-binding" evidence="4">
    <location>
        <begin position="46"/>
        <end position="217"/>
    </location>
</feature>
<evidence type="ECO:0000313" key="5">
    <source>
        <dbReference type="EMBL" id="KXA91097.1"/>
    </source>
</evidence>
<sequence>MASNKFSHEKDLYNSGHRACPGCGAALACKYIVEVSGENTIMVMPTGCMEVTSTPYPESAWGISWIHNIFENSAAVSAGIETAYKSFKKRGKEGYMDYDDVNFVVLAGDGATFDIGIRSLSGMMERGHNVLYICYDNEAYMNTGIQRSGSTPLGASTTTSPAGKESYGEDVHKKDMPAIVAAHGCTYVATASVAYPEDLKNKIKKAFEFDGPKYLQVYAPCPRGWRIEAENTIEIARLAVQTGLRPVFEMENGEVTNVMKVKDRKPVEEFLKLQGRFKHLFKKEGGEKIIQEIQKIADKNAEKFDLEK</sequence>
<feature type="compositionally biased region" description="Polar residues" evidence="3">
    <location>
        <begin position="150"/>
        <end position="161"/>
    </location>
</feature>
<dbReference type="InterPro" id="IPR051479">
    <property type="entry name" value="PorB-like"/>
</dbReference>
<dbReference type="PROSITE" id="PS51257">
    <property type="entry name" value="PROKAR_LIPOPROTEIN"/>
    <property type="match status" value="1"/>
</dbReference>
<dbReference type="PANTHER" id="PTHR42897:SF2">
    <property type="entry name" value="PYRUVATE SYNTHASE SUBUNIT PORB"/>
    <property type="match status" value="1"/>
</dbReference>
<accession>A0A133UA56</accession>
<dbReference type="GO" id="GO:0044272">
    <property type="term" value="P:sulfur compound biosynthetic process"/>
    <property type="evidence" value="ECO:0007669"/>
    <property type="project" value="UniProtKB-ARBA"/>
</dbReference>
<dbReference type="Proteomes" id="UP000070163">
    <property type="component" value="Unassembled WGS sequence"/>
</dbReference>
<evidence type="ECO:0000313" key="6">
    <source>
        <dbReference type="Proteomes" id="UP000070163"/>
    </source>
</evidence>
<dbReference type="AlphaFoldDB" id="A0A133UA56"/>
<gene>
    <name evidence="5" type="ORF">AKJ57_02420</name>
</gene>